<dbReference type="Pfam" id="PF00657">
    <property type="entry name" value="Lipase_GDSL"/>
    <property type="match status" value="1"/>
</dbReference>
<evidence type="ECO:0000256" key="5">
    <source>
        <dbReference type="ARBA" id="ARBA00022801"/>
    </source>
</evidence>
<comment type="similarity">
    <text evidence="2">Belongs to the 'GDSL' lipolytic enzyme family.</text>
</comment>
<dbReference type="STRING" id="49390.A0A068U209"/>
<dbReference type="Proteomes" id="UP000295252">
    <property type="component" value="Chromosome IX"/>
</dbReference>
<evidence type="ECO:0000256" key="1">
    <source>
        <dbReference type="ARBA" id="ARBA00004613"/>
    </source>
</evidence>
<dbReference type="PANTHER" id="PTHR45650:SF14">
    <property type="entry name" value="GDSL ESTERASE_LIPASE 7-LIKE"/>
    <property type="match status" value="1"/>
</dbReference>
<accession>A0A068U209</accession>
<feature type="signal peptide" evidence="8">
    <location>
        <begin position="1"/>
        <end position="21"/>
    </location>
</feature>
<reference evidence="10" key="1">
    <citation type="journal article" date="2014" name="Science">
        <title>The coffee genome provides insight into the convergent evolution of caffeine biosynthesis.</title>
        <authorList>
            <person name="Denoeud F."/>
            <person name="Carretero-Paulet L."/>
            <person name="Dereeper A."/>
            <person name="Droc G."/>
            <person name="Guyot R."/>
            <person name="Pietrella M."/>
            <person name="Zheng C."/>
            <person name="Alberti A."/>
            <person name="Anthony F."/>
            <person name="Aprea G."/>
            <person name="Aury J.M."/>
            <person name="Bento P."/>
            <person name="Bernard M."/>
            <person name="Bocs S."/>
            <person name="Campa C."/>
            <person name="Cenci A."/>
            <person name="Combes M.C."/>
            <person name="Crouzillat D."/>
            <person name="Da Silva C."/>
            <person name="Daddiego L."/>
            <person name="De Bellis F."/>
            <person name="Dussert S."/>
            <person name="Garsmeur O."/>
            <person name="Gayraud T."/>
            <person name="Guignon V."/>
            <person name="Jahn K."/>
            <person name="Jamilloux V."/>
            <person name="Joet T."/>
            <person name="Labadie K."/>
            <person name="Lan T."/>
            <person name="Leclercq J."/>
            <person name="Lepelley M."/>
            <person name="Leroy T."/>
            <person name="Li L.T."/>
            <person name="Librado P."/>
            <person name="Lopez L."/>
            <person name="Munoz A."/>
            <person name="Noel B."/>
            <person name="Pallavicini A."/>
            <person name="Perrotta G."/>
            <person name="Poncet V."/>
            <person name="Pot D."/>
            <person name="Priyono X."/>
            <person name="Rigoreau M."/>
            <person name="Rouard M."/>
            <person name="Rozas J."/>
            <person name="Tranchant-Dubreuil C."/>
            <person name="VanBuren R."/>
            <person name="Zhang Q."/>
            <person name="Andrade A.C."/>
            <person name="Argout X."/>
            <person name="Bertrand B."/>
            <person name="de Kochko A."/>
            <person name="Graziosi G."/>
            <person name="Henry R.J."/>
            <person name="Jayarama X."/>
            <person name="Ming R."/>
            <person name="Nagai C."/>
            <person name="Rounsley S."/>
            <person name="Sankoff D."/>
            <person name="Giuliano G."/>
            <person name="Albert V.A."/>
            <person name="Wincker P."/>
            <person name="Lashermes P."/>
        </authorList>
    </citation>
    <scope>NUCLEOTIDE SEQUENCE [LARGE SCALE GENOMIC DNA]</scope>
    <source>
        <strain evidence="10">cv. DH200-94</strain>
    </source>
</reference>
<dbReference type="EMBL" id="HG739092">
    <property type="protein sequence ID" value="CDP02352.1"/>
    <property type="molecule type" value="Genomic_DNA"/>
</dbReference>
<organism evidence="9 10">
    <name type="scientific">Coffea canephora</name>
    <name type="common">Robusta coffee</name>
    <dbReference type="NCBI Taxonomy" id="49390"/>
    <lineage>
        <taxon>Eukaryota</taxon>
        <taxon>Viridiplantae</taxon>
        <taxon>Streptophyta</taxon>
        <taxon>Embryophyta</taxon>
        <taxon>Tracheophyta</taxon>
        <taxon>Spermatophyta</taxon>
        <taxon>Magnoliopsida</taxon>
        <taxon>eudicotyledons</taxon>
        <taxon>Gunneridae</taxon>
        <taxon>Pentapetalae</taxon>
        <taxon>asterids</taxon>
        <taxon>lamiids</taxon>
        <taxon>Gentianales</taxon>
        <taxon>Rubiaceae</taxon>
        <taxon>Ixoroideae</taxon>
        <taxon>Gardenieae complex</taxon>
        <taxon>Bertiereae - Coffeeae clade</taxon>
        <taxon>Coffeeae</taxon>
        <taxon>Coffea</taxon>
    </lineage>
</organism>
<dbReference type="GO" id="GO:0005576">
    <property type="term" value="C:extracellular region"/>
    <property type="evidence" value="ECO:0007669"/>
    <property type="project" value="UniProtKB-SubCell"/>
</dbReference>
<dbReference type="CDD" id="cd01837">
    <property type="entry name" value="SGNH_plant_lipase_like"/>
    <property type="match status" value="1"/>
</dbReference>
<evidence type="ECO:0000256" key="3">
    <source>
        <dbReference type="ARBA" id="ARBA00022525"/>
    </source>
</evidence>
<feature type="chain" id="PRO_5001654500" description="GDSL esterase/lipase 7" evidence="8">
    <location>
        <begin position="22"/>
        <end position="363"/>
    </location>
</feature>
<dbReference type="InterPro" id="IPR051238">
    <property type="entry name" value="GDSL_esterase/lipase"/>
</dbReference>
<proteinExistence type="inferred from homology"/>
<evidence type="ECO:0000256" key="8">
    <source>
        <dbReference type="SAM" id="SignalP"/>
    </source>
</evidence>
<keyword evidence="6" id="KW-0442">Lipid degradation</keyword>
<dbReference type="InterPro" id="IPR036514">
    <property type="entry name" value="SGNH_hydro_sf"/>
</dbReference>
<evidence type="ECO:0000256" key="2">
    <source>
        <dbReference type="ARBA" id="ARBA00008668"/>
    </source>
</evidence>
<dbReference type="PANTHER" id="PTHR45650">
    <property type="entry name" value="GDSL-LIKE LIPASE/ACYLHYDROLASE-RELATED"/>
    <property type="match status" value="1"/>
</dbReference>
<dbReference type="InterPro" id="IPR001087">
    <property type="entry name" value="GDSL"/>
</dbReference>
<dbReference type="OrthoDB" id="1600564at2759"/>
<dbReference type="InParanoid" id="A0A068U209"/>
<evidence type="ECO:0008006" key="11">
    <source>
        <dbReference type="Google" id="ProtNLM"/>
    </source>
</evidence>
<evidence type="ECO:0000313" key="10">
    <source>
        <dbReference type="Proteomes" id="UP000295252"/>
    </source>
</evidence>
<dbReference type="AlphaFoldDB" id="A0A068U209"/>
<dbReference type="InterPro" id="IPR035669">
    <property type="entry name" value="SGNH_plant_lipase-like"/>
</dbReference>
<dbReference type="GO" id="GO:0016042">
    <property type="term" value="P:lipid catabolic process"/>
    <property type="evidence" value="ECO:0007669"/>
    <property type="project" value="UniProtKB-KW"/>
</dbReference>
<gene>
    <name evidence="9" type="ORF">GSCOC_T00039713001</name>
</gene>
<keyword evidence="7" id="KW-0443">Lipid metabolism</keyword>
<evidence type="ECO:0000313" key="9">
    <source>
        <dbReference type="EMBL" id="CDP02352.1"/>
    </source>
</evidence>
<keyword evidence="3" id="KW-0964">Secreted</keyword>
<evidence type="ECO:0000256" key="6">
    <source>
        <dbReference type="ARBA" id="ARBA00022963"/>
    </source>
</evidence>
<dbReference type="SUPFAM" id="SSF52266">
    <property type="entry name" value="SGNH hydrolase"/>
    <property type="match status" value="1"/>
</dbReference>
<dbReference type="PhylomeDB" id="A0A068U209"/>
<dbReference type="Gene3D" id="3.40.50.1110">
    <property type="entry name" value="SGNH hydrolase"/>
    <property type="match status" value="1"/>
</dbReference>
<comment type="subcellular location">
    <subcellularLocation>
        <location evidence="1">Secreted</location>
    </subcellularLocation>
</comment>
<name>A0A068U209_COFCA</name>
<keyword evidence="10" id="KW-1185">Reference proteome</keyword>
<evidence type="ECO:0000256" key="4">
    <source>
        <dbReference type="ARBA" id="ARBA00022729"/>
    </source>
</evidence>
<sequence>MPLLLILWMVIIPDHILFVKCDSIKGPNFAAPAVYVLGDSLVDSGNNNALPTLAKANFLPYGSNFPTGPTGRFTNGKTVVDFVAEFLGLPLIPPYLSLRGFAQANQPGLNYASGSCGILPETGKYIGQCLSFGEQVDLLQLTIELELPRLYETKEKLATYLSRSLFAVSIGSNDYINNYLQPIYNTRTRFSPQSFAKHLVDTLSLQLQRLYRLGARKIFVFEIGPIGCIPSIAKNIKHSGQCVEDINGLVLLFNDQLSSLLKNLSSQLPGSNFTLGRIHGLAYDIAKNPSAYGLRDTSNPCCTTWANGTSACILGLPPCPDPNKHYFWDGFHVTEAVYKVVAESCIWNSSICSPNSIKELVTV</sequence>
<keyword evidence="5" id="KW-0378">Hydrolase</keyword>
<dbReference type="OMA" id="NPCCIAG"/>
<dbReference type="GO" id="GO:0016788">
    <property type="term" value="F:hydrolase activity, acting on ester bonds"/>
    <property type="evidence" value="ECO:0007669"/>
    <property type="project" value="InterPro"/>
</dbReference>
<keyword evidence="4 8" id="KW-0732">Signal</keyword>
<evidence type="ECO:0000256" key="7">
    <source>
        <dbReference type="ARBA" id="ARBA00023098"/>
    </source>
</evidence>
<protein>
    <recommendedName>
        <fullName evidence="11">GDSL esterase/lipase 7</fullName>
    </recommendedName>
</protein>
<dbReference type="Gramene" id="CDP02352">
    <property type="protein sequence ID" value="CDP02352"/>
    <property type="gene ID" value="GSCOC_T00039713001"/>
</dbReference>